<dbReference type="CDD" id="cd14332">
    <property type="entry name" value="UBA_RuvA_C"/>
    <property type="match status" value="1"/>
</dbReference>
<feature type="domain" description="Helix-hairpin-helix DNA-binding motif class 1" evidence="7">
    <location>
        <begin position="107"/>
        <end position="126"/>
    </location>
</feature>
<evidence type="ECO:0000256" key="6">
    <source>
        <dbReference type="HAMAP-Rule" id="MF_00031"/>
    </source>
</evidence>
<feature type="region of interest" description="Domain III" evidence="6">
    <location>
        <begin position="135"/>
        <end position="181"/>
    </location>
</feature>
<dbReference type="GO" id="GO:0016787">
    <property type="term" value="F:hydrolase activity"/>
    <property type="evidence" value="ECO:0007669"/>
    <property type="project" value="UniProtKB-KW"/>
</dbReference>
<dbReference type="GO" id="GO:0005737">
    <property type="term" value="C:cytoplasm"/>
    <property type="evidence" value="ECO:0007669"/>
    <property type="project" value="UniProtKB-SubCell"/>
</dbReference>
<dbReference type="GO" id="GO:0005524">
    <property type="term" value="F:ATP binding"/>
    <property type="evidence" value="ECO:0007669"/>
    <property type="project" value="InterPro"/>
</dbReference>
<reference evidence="8" key="1">
    <citation type="journal article" date="2020" name="mSystems">
        <title>Genome- and Community-Level Interaction Insights into Carbon Utilization and Element Cycling Functions of Hydrothermarchaeota in Hydrothermal Sediment.</title>
        <authorList>
            <person name="Zhou Z."/>
            <person name="Liu Y."/>
            <person name="Xu W."/>
            <person name="Pan J."/>
            <person name="Luo Z.H."/>
            <person name="Li M."/>
        </authorList>
    </citation>
    <scope>NUCLEOTIDE SEQUENCE [LARGE SCALE GENOMIC DNA]</scope>
    <source>
        <strain evidence="8">SpSt-780</strain>
    </source>
</reference>
<dbReference type="Pfam" id="PF07499">
    <property type="entry name" value="RuvA_C"/>
    <property type="match status" value="1"/>
</dbReference>
<accession>A0A7C4YFD6</accession>
<dbReference type="SUPFAM" id="SSF47781">
    <property type="entry name" value="RuvA domain 2-like"/>
    <property type="match status" value="1"/>
</dbReference>
<sequence length="181" mass="20681">MIDYLKGKVLRKNDKGAVVDVSGVGFFIYLTKDTIDKIEIGREYNFFTHLSVKEDAFELYGFKDERERDIFHILISVQNIGEKTAMNIISSLGYDKIIEALENGEHSYFLRVKGIGEKTAKRIVLELKGKLSFSKELPEDAILGLVKLGFTRREAEESVKNVLMKKKDLTTEEIIKEVLSQ</sequence>
<keyword evidence="2 6" id="KW-0227">DNA damage</keyword>
<evidence type="ECO:0000259" key="7">
    <source>
        <dbReference type="SMART" id="SM00278"/>
    </source>
</evidence>
<evidence type="ECO:0000256" key="2">
    <source>
        <dbReference type="ARBA" id="ARBA00022763"/>
    </source>
</evidence>
<name>A0A7C4YFD6_UNCW3</name>
<dbReference type="EMBL" id="DTHG01000037">
    <property type="protein sequence ID" value="HGW91485.1"/>
    <property type="molecule type" value="Genomic_DNA"/>
</dbReference>
<dbReference type="Pfam" id="PF01330">
    <property type="entry name" value="RuvA_N"/>
    <property type="match status" value="1"/>
</dbReference>
<dbReference type="SMART" id="SM00278">
    <property type="entry name" value="HhH1"/>
    <property type="match status" value="2"/>
</dbReference>
<dbReference type="GO" id="GO:0009379">
    <property type="term" value="C:Holliday junction helicase complex"/>
    <property type="evidence" value="ECO:0007669"/>
    <property type="project" value="InterPro"/>
</dbReference>
<evidence type="ECO:0000313" key="8">
    <source>
        <dbReference type="EMBL" id="HGW91485.1"/>
    </source>
</evidence>
<proteinExistence type="inferred from homology"/>
<keyword evidence="1 6" id="KW-0963">Cytoplasm</keyword>
<dbReference type="InterPro" id="IPR010994">
    <property type="entry name" value="RuvA_2-like"/>
</dbReference>
<dbReference type="Pfam" id="PF14520">
    <property type="entry name" value="HHH_5"/>
    <property type="match status" value="1"/>
</dbReference>
<comment type="caution">
    <text evidence="6">Lacks conserved residue(s) required for the propagation of feature annotation.</text>
</comment>
<dbReference type="GO" id="GO:0009378">
    <property type="term" value="F:four-way junction helicase activity"/>
    <property type="evidence" value="ECO:0007669"/>
    <property type="project" value="InterPro"/>
</dbReference>
<keyword evidence="4 6" id="KW-0233">DNA recombination</keyword>
<dbReference type="Gene3D" id="1.10.8.10">
    <property type="entry name" value="DNA helicase RuvA subunit, C-terminal domain"/>
    <property type="match status" value="1"/>
</dbReference>
<comment type="function">
    <text evidence="6">The RuvA-RuvB-RuvC complex processes Holliday junction (HJ) DNA during genetic recombination and DNA repair, while the RuvA-RuvB complex plays an important role in the rescue of blocked DNA replication forks via replication fork reversal (RFR). RuvA specifically binds to HJ cruciform DNA, conferring on it an open structure. The RuvB hexamer acts as an ATP-dependent pump, pulling dsDNA into and through the RuvAB complex. HJ branch migration allows RuvC to scan DNA until it finds its consensus sequence, where it cleaves and resolves the cruciform DNA.</text>
</comment>
<comment type="similarity">
    <text evidence="6">Belongs to the RuvA family.</text>
</comment>
<dbReference type="GO" id="GO:0048476">
    <property type="term" value="C:Holliday junction resolvase complex"/>
    <property type="evidence" value="ECO:0007669"/>
    <property type="project" value="UniProtKB-UniRule"/>
</dbReference>
<keyword evidence="5 6" id="KW-0234">DNA repair</keyword>
<dbReference type="InterPro" id="IPR011114">
    <property type="entry name" value="RuvA_C"/>
</dbReference>
<dbReference type="InterPro" id="IPR012340">
    <property type="entry name" value="NA-bd_OB-fold"/>
</dbReference>
<dbReference type="InterPro" id="IPR036267">
    <property type="entry name" value="RuvA_C_sf"/>
</dbReference>
<keyword evidence="8" id="KW-0378">Hydrolase</keyword>
<comment type="subunit">
    <text evidence="6">Homotetramer. Forms an RuvA(8)-RuvB(12)-Holliday junction (HJ) complex. HJ DNA is sandwiched between 2 RuvA tetramers; dsDNA enters through RuvA and exits via RuvB. An RuvB hexamer assembles on each DNA strand where it exits the tetramer. Each RuvB hexamer is contacted by two RuvA subunits (via domain III) on 2 adjacent RuvB subunits; this complex drives branch migration. In the full resolvosome a probable DNA-RuvA(4)-RuvB(12)-RuvC(2) complex forms which resolves the HJ.</text>
</comment>
<comment type="subcellular location">
    <subcellularLocation>
        <location evidence="6">Cytoplasm</location>
    </subcellularLocation>
</comment>
<evidence type="ECO:0000256" key="3">
    <source>
        <dbReference type="ARBA" id="ARBA00023125"/>
    </source>
</evidence>
<dbReference type="SUPFAM" id="SSF46929">
    <property type="entry name" value="DNA helicase RuvA subunit, C-terminal domain"/>
    <property type="match status" value="1"/>
</dbReference>
<comment type="caution">
    <text evidence="8">The sequence shown here is derived from an EMBL/GenBank/DDBJ whole genome shotgun (WGS) entry which is preliminary data.</text>
</comment>
<evidence type="ECO:0000256" key="4">
    <source>
        <dbReference type="ARBA" id="ARBA00023172"/>
    </source>
</evidence>
<dbReference type="Gene3D" id="2.40.50.140">
    <property type="entry name" value="Nucleic acid-binding proteins"/>
    <property type="match status" value="1"/>
</dbReference>
<evidence type="ECO:0000256" key="1">
    <source>
        <dbReference type="ARBA" id="ARBA00022490"/>
    </source>
</evidence>
<protein>
    <recommendedName>
        <fullName evidence="6">Holliday junction branch migration complex subunit RuvA</fullName>
    </recommendedName>
</protein>
<dbReference type="GO" id="GO:0000400">
    <property type="term" value="F:four-way junction DNA binding"/>
    <property type="evidence" value="ECO:0007669"/>
    <property type="project" value="UniProtKB-UniRule"/>
</dbReference>
<evidence type="ECO:0000256" key="5">
    <source>
        <dbReference type="ARBA" id="ARBA00023204"/>
    </source>
</evidence>
<dbReference type="InterPro" id="IPR000085">
    <property type="entry name" value="RuvA"/>
</dbReference>
<feature type="domain" description="Helix-hairpin-helix DNA-binding motif class 1" evidence="7">
    <location>
        <begin position="72"/>
        <end position="91"/>
    </location>
</feature>
<gene>
    <name evidence="6 8" type="primary">ruvA</name>
    <name evidence="8" type="ORF">ENV67_02960</name>
</gene>
<dbReference type="Gene3D" id="1.10.150.20">
    <property type="entry name" value="5' to 3' exonuclease, C-terminal subdomain"/>
    <property type="match status" value="1"/>
</dbReference>
<dbReference type="GO" id="GO:0006310">
    <property type="term" value="P:DNA recombination"/>
    <property type="evidence" value="ECO:0007669"/>
    <property type="project" value="UniProtKB-UniRule"/>
</dbReference>
<dbReference type="NCBIfam" id="TIGR00084">
    <property type="entry name" value="ruvA"/>
    <property type="match status" value="1"/>
</dbReference>
<dbReference type="InterPro" id="IPR003583">
    <property type="entry name" value="Hlx-hairpin-Hlx_DNA-bd_motif"/>
</dbReference>
<dbReference type="SUPFAM" id="SSF50249">
    <property type="entry name" value="Nucleic acid-binding proteins"/>
    <property type="match status" value="1"/>
</dbReference>
<dbReference type="AlphaFoldDB" id="A0A7C4YFD6"/>
<dbReference type="GO" id="GO:0006281">
    <property type="term" value="P:DNA repair"/>
    <property type="evidence" value="ECO:0007669"/>
    <property type="project" value="UniProtKB-UniRule"/>
</dbReference>
<organism evidence="8">
    <name type="scientific">candidate division WOR-3 bacterium</name>
    <dbReference type="NCBI Taxonomy" id="2052148"/>
    <lineage>
        <taxon>Bacteria</taxon>
        <taxon>Bacteria division WOR-3</taxon>
    </lineage>
</organism>
<comment type="domain">
    <text evidence="6">Has three domains with a flexible linker between the domains II and III and assumes an 'L' shape. Domain III is highly mobile and contacts RuvB.</text>
</comment>
<dbReference type="HAMAP" id="MF_00031">
    <property type="entry name" value="DNA_HJ_migration_RuvA"/>
    <property type="match status" value="1"/>
</dbReference>
<dbReference type="InterPro" id="IPR013849">
    <property type="entry name" value="DNA_helicase_Holl-junc_RuvA_I"/>
</dbReference>
<keyword evidence="3 6" id="KW-0238">DNA-binding</keyword>